<dbReference type="STRING" id="2070753.A0A3A2ZRQ1"/>
<dbReference type="Pfam" id="PF01408">
    <property type="entry name" value="GFO_IDH_MocA"/>
    <property type="match status" value="1"/>
</dbReference>
<reference evidence="5" key="1">
    <citation type="submission" date="2017-02" db="EMBL/GenBank/DDBJ databases">
        <authorList>
            <person name="Tafer H."/>
            <person name="Lopandic K."/>
        </authorList>
    </citation>
    <scope>NUCLEOTIDE SEQUENCE [LARGE SCALE GENOMIC DNA]</scope>
    <source>
        <strain evidence="5">CBS 366.77</strain>
    </source>
</reference>
<feature type="domain" description="Gfo/Idh/MocA-like oxidoreductase N-terminal" evidence="2">
    <location>
        <begin position="4"/>
        <end position="126"/>
    </location>
</feature>
<dbReference type="Gene3D" id="3.30.360.10">
    <property type="entry name" value="Dihydrodipicolinate Reductase, domain 2"/>
    <property type="match status" value="1"/>
</dbReference>
<dbReference type="GO" id="GO:0016491">
    <property type="term" value="F:oxidoreductase activity"/>
    <property type="evidence" value="ECO:0007669"/>
    <property type="project" value="TreeGrafter"/>
</dbReference>
<dbReference type="PANTHER" id="PTHR42840:SF5">
    <property type="entry name" value="NAD(P)-BINDING ROSSMANN-FOLD SUPERFAMILY PROTEIN"/>
    <property type="match status" value="1"/>
</dbReference>
<evidence type="ECO:0000259" key="3">
    <source>
        <dbReference type="Pfam" id="PF22725"/>
    </source>
</evidence>
<name>A0A3A2ZRQ1_9EURO</name>
<dbReference type="InterPro" id="IPR000683">
    <property type="entry name" value="Gfo/Idh/MocA-like_OxRdtase_N"/>
</dbReference>
<dbReference type="Proteomes" id="UP000266188">
    <property type="component" value="Unassembled WGS sequence"/>
</dbReference>
<evidence type="ECO:0000256" key="1">
    <source>
        <dbReference type="ARBA" id="ARBA00010928"/>
    </source>
</evidence>
<dbReference type="EMBL" id="MVGC01000061">
    <property type="protein sequence ID" value="RJE25003.1"/>
    <property type="molecule type" value="Genomic_DNA"/>
</dbReference>
<evidence type="ECO:0008006" key="6">
    <source>
        <dbReference type="Google" id="ProtNLM"/>
    </source>
</evidence>
<keyword evidence="5" id="KW-1185">Reference proteome</keyword>
<sequence>MAGIAILGAGIFAREEHLPALIKAKANILAVYSRSTASAKSLIEAASNLGTPTSQITIYADELNAQNQGLPDLLARQDIKAVVIALPILVQPDVVRKCLVLGKHVLCEKPIAKNIQSGLDLVTEYERDYRPKGLIFSIAEQARFDLALTRAKELVASGKIGKLNHVHSRLWTNTLPGENKWYETEWRKKPEYQGGFVLDAGVHMIALLRFVSGQEITKTASLVQQVYPHLPPLDTVNAGIMFSGGATGSLSISFASSKNASEYLFVGESGTVSVNWSWGKNKVVLEDKQGRTVVEEIDGLGVEEEVKAFLMAVRDGKADPRGEIREALADVAVIESICSGGGVVQDYMSSAKLWF</sequence>
<evidence type="ECO:0000313" key="5">
    <source>
        <dbReference type="Proteomes" id="UP000266188"/>
    </source>
</evidence>
<dbReference type="PANTHER" id="PTHR42840">
    <property type="entry name" value="NAD(P)-BINDING ROSSMANN-FOLD SUPERFAMILY PROTEIN-RELATED"/>
    <property type="match status" value="1"/>
</dbReference>
<protein>
    <recommendedName>
        <fullName evidence="6">Oxidoreductase</fullName>
    </recommendedName>
</protein>
<dbReference type="OrthoDB" id="64915at2759"/>
<dbReference type="AlphaFoldDB" id="A0A3A2ZRQ1"/>
<dbReference type="SUPFAM" id="SSF51735">
    <property type="entry name" value="NAD(P)-binding Rossmann-fold domains"/>
    <property type="match status" value="1"/>
</dbReference>
<dbReference type="SUPFAM" id="SSF55347">
    <property type="entry name" value="Glyceraldehyde-3-phosphate dehydrogenase-like, C-terminal domain"/>
    <property type="match status" value="1"/>
</dbReference>
<proteinExistence type="inferred from homology"/>
<gene>
    <name evidence="4" type="ORF">PHISCL_02654</name>
</gene>
<organism evidence="4 5">
    <name type="scientific">Aspergillus sclerotialis</name>
    <dbReference type="NCBI Taxonomy" id="2070753"/>
    <lineage>
        <taxon>Eukaryota</taxon>
        <taxon>Fungi</taxon>
        <taxon>Dikarya</taxon>
        <taxon>Ascomycota</taxon>
        <taxon>Pezizomycotina</taxon>
        <taxon>Eurotiomycetes</taxon>
        <taxon>Eurotiomycetidae</taxon>
        <taxon>Eurotiales</taxon>
        <taxon>Aspergillaceae</taxon>
        <taxon>Aspergillus</taxon>
        <taxon>Aspergillus subgen. Polypaecilum</taxon>
    </lineage>
</organism>
<feature type="domain" description="GFO/IDH/MocA-like oxidoreductase" evidence="3">
    <location>
        <begin position="150"/>
        <end position="272"/>
    </location>
</feature>
<dbReference type="Pfam" id="PF22725">
    <property type="entry name" value="GFO_IDH_MocA_C3"/>
    <property type="match status" value="1"/>
</dbReference>
<evidence type="ECO:0000313" key="4">
    <source>
        <dbReference type="EMBL" id="RJE25003.1"/>
    </source>
</evidence>
<dbReference type="InterPro" id="IPR055170">
    <property type="entry name" value="GFO_IDH_MocA-like_dom"/>
</dbReference>
<dbReference type="Gene3D" id="3.40.50.720">
    <property type="entry name" value="NAD(P)-binding Rossmann-like Domain"/>
    <property type="match status" value="1"/>
</dbReference>
<evidence type="ECO:0000259" key="2">
    <source>
        <dbReference type="Pfam" id="PF01408"/>
    </source>
</evidence>
<dbReference type="GO" id="GO:0000166">
    <property type="term" value="F:nucleotide binding"/>
    <property type="evidence" value="ECO:0007669"/>
    <property type="project" value="InterPro"/>
</dbReference>
<accession>A0A3A2ZRQ1</accession>
<dbReference type="InterPro" id="IPR036291">
    <property type="entry name" value="NAD(P)-bd_dom_sf"/>
</dbReference>
<dbReference type="GO" id="GO:0006740">
    <property type="term" value="P:NADPH regeneration"/>
    <property type="evidence" value="ECO:0007669"/>
    <property type="project" value="TreeGrafter"/>
</dbReference>
<comment type="caution">
    <text evidence="4">The sequence shown here is derived from an EMBL/GenBank/DDBJ whole genome shotgun (WGS) entry which is preliminary data.</text>
</comment>
<comment type="similarity">
    <text evidence="1">Belongs to the Gfo/Idh/MocA family.</text>
</comment>
<dbReference type="GO" id="GO:0005737">
    <property type="term" value="C:cytoplasm"/>
    <property type="evidence" value="ECO:0007669"/>
    <property type="project" value="TreeGrafter"/>
</dbReference>